<protein>
    <submittedName>
        <fullName evidence="3">Uncharacterized protein</fullName>
    </submittedName>
</protein>
<reference evidence="3 4" key="1">
    <citation type="journal article" date="2018" name="New Phytol.">
        <title>Phylogenomics of Endogonaceae and evolution of mycorrhizas within Mucoromycota.</title>
        <authorList>
            <person name="Chang Y."/>
            <person name="Desiro A."/>
            <person name="Na H."/>
            <person name="Sandor L."/>
            <person name="Lipzen A."/>
            <person name="Clum A."/>
            <person name="Barry K."/>
            <person name="Grigoriev I.V."/>
            <person name="Martin F.M."/>
            <person name="Stajich J.E."/>
            <person name="Smith M.E."/>
            <person name="Bonito G."/>
            <person name="Spatafora J.W."/>
        </authorList>
    </citation>
    <scope>NUCLEOTIDE SEQUENCE [LARGE SCALE GENOMIC DNA]</scope>
    <source>
        <strain evidence="3 4">GMNB39</strain>
    </source>
</reference>
<comment type="caution">
    <text evidence="3">The sequence shown here is derived from an EMBL/GenBank/DDBJ whole genome shotgun (WGS) entry which is preliminary data.</text>
</comment>
<gene>
    <name evidence="3" type="ORF">BC936DRAFT_149627</name>
</gene>
<dbReference type="EMBL" id="RBNI01009138">
    <property type="protein sequence ID" value="RUP44323.1"/>
    <property type="molecule type" value="Genomic_DNA"/>
</dbReference>
<feature type="region of interest" description="Disordered" evidence="1">
    <location>
        <begin position="253"/>
        <end position="367"/>
    </location>
</feature>
<name>A0A433D0F5_9FUNG</name>
<dbReference type="OrthoDB" id="2448353at2759"/>
<sequence>MTHRDGNSGNRDTTLRVPTTTYLPPAPAHFSPCASSSAYSVPRRFGPTSSASTTTGTACRNDGKDYKIALNSICNRQETRQPVYRYTALPVSDIDEKVDPNAEPAQEEQPRRGWCQRWRARCCRNGEDTPNRRRWRILRRILLAFVFVHLVGHAFRYLRFRRHRNFYEPSTEGSPFNEYYTAQYHPERTEPDFYSADLADQDPVAQDLLDKFYYLFEWPNDGLGAPNQYDSLEDVIVPEDMLELTEVDAAVIAGERDMTLPEEIEMEDEDRGEGEDEDRGEGEDEDRGEGEDEGEGEGEDEGEDKQGSDEDEQGPDGRRHKHRKHHKDHKHPKHPHHKHPPPSPHPRPHPHPPHRKPKIECKDKDLTPWKGPTEFTFSPDEYKSVGVLLDGGVLPLASVKVTQLTAESTSSLVTIKLSVLLGDKHQQRNVAATAFDHNGAYVVEITTPKHRREGKPSTKNCIKIAIEVIFPAGLTNYDALKLRLSSAVVKGYGLDGIKFENVTAGVGHGALLFQVRFNVLSESPRETLVEPGLTVSLYFPPKQQINAENVRLGAIRGIIRGHFDIGNNVTVGTVHGFSHINVNPTGEDIRVKASAVSGIVGVQIPSDAYEGRFVLATLFGRPIIQAPNPADIHIERLRYNYKVGYYKNKTDSIAILTAKHGAVNLTFV</sequence>
<evidence type="ECO:0000256" key="2">
    <source>
        <dbReference type="SAM" id="Phobius"/>
    </source>
</evidence>
<feature type="compositionally biased region" description="Polar residues" evidence="1">
    <location>
        <begin position="7"/>
        <end position="22"/>
    </location>
</feature>
<feature type="transmembrane region" description="Helical" evidence="2">
    <location>
        <begin position="141"/>
        <end position="158"/>
    </location>
</feature>
<feature type="compositionally biased region" description="Acidic residues" evidence="1">
    <location>
        <begin position="260"/>
        <end position="314"/>
    </location>
</feature>
<dbReference type="Proteomes" id="UP000268093">
    <property type="component" value="Unassembled WGS sequence"/>
</dbReference>
<organism evidence="3 4">
    <name type="scientific">Jimgerdemannia flammicorona</name>
    <dbReference type="NCBI Taxonomy" id="994334"/>
    <lineage>
        <taxon>Eukaryota</taxon>
        <taxon>Fungi</taxon>
        <taxon>Fungi incertae sedis</taxon>
        <taxon>Mucoromycota</taxon>
        <taxon>Mucoromycotina</taxon>
        <taxon>Endogonomycetes</taxon>
        <taxon>Endogonales</taxon>
        <taxon>Endogonaceae</taxon>
        <taxon>Jimgerdemannia</taxon>
    </lineage>
</organism>
<feature type="compositionally biased region" description="Basic residues" evidence="1">
    <location>
        <begin position="318"/>
        <end position="357"/>
    </location>
</feature>
<evidence type="ECO:0000256" key="1">
    <source>
        <dbReference type="SAM" id="MobiDB-lite"/>
    </source>
</evidence>
<feature type="compositionally biased region" description="Basic and acidic residues" evidence="1">
    <location>
        <begin position="358"/>
        <end position="367"/>
    </location>
</feature>
<keyword evidence="2" id="KW-0472">Membrane</keyword>
<feature type="region of interest" description="Disordered" evidence="1">
    <location>
        <begin position="1"/>
        <end position="27"/>
    </location>
</feature>
<keyword evidence="2" id="KW-1133">Transmembrane helix</keyword>
<keyword evidence="2" id="KW-0812">Transmembrane</keyword>
<accession>A0A433D0F5</accession>
<evidence type="ECO:0000313" key="3">
    <source>
        <dbReference type="EMBL" id="RUP44323.1"/>
    </source>
</evidence>
<evidence type="ECO:0000313" key="4">
    <source>
        <dbReference type="Proteomes" id="UP000268093"/>
    </source>
</evidence>
<keyword evidence="4" id="KW-1185">Reference proteome</keyword>
<proteinExistence type="predicted"/>
<dbReference type="AlphaFoldDB" id="A0A433D0F5"/>